<dbReference type="Pfam" id="PF12791">
    <property type="entry name" value="RsgI_N"/>
    <property type="match status" value="1"/>
</dbReference>
<keyword evidence="4 7" id="KW-1133">Transmembrane helix</keyword>
<evidence type="ECO:0000313" key="9">
    <source>
        <dbReference type="EMBL" id="MFL0267308.1"/>
    </source>
</evidence>
<feature type="compositionally biased region" description="Polar residues" evidence="6">
    <location>
        <begin position="186"/>
        <end position="197"/>
    </location>
</feature>
<dbReference type="RefSeq" id="WP_406763914.1">
    <property type="nucleotide sequence ID" value="NZ_JBJHZY010000001.1"/>
</dbReference>
<reference evidence="9 10" key="1">
    <citation type="submission" date="2024-11" db="EMBL/GenBank/DDBJ databases">
        <authorList>
            <person name="Heng Y.C."/>
            <person name="Lim A.C.H."/>
            <person name="Lee J.K.Y."/>
            <person name="Kittelmann S."/>
        </authorList>
    </citation>
    <scope>NUCLEOTIDE SEQUENCE [LARGE SCALE GENOMIC DNA]</scope>
    <source>
        <strain evidence="9 10">WILCCON 0202</strain>
    </source>
</reference>
<accession>A0ABW8TRP2</accession>
<keyword evidence="2" id="KW-1003">Cell membrane</keyword>
<dbReference type="PROSITE" id="PS51849">
    <property type="entry name" value="RSGI_N"/>
    <property type="match status" value="1"/>
</dbReference>
<keyword evidence="10" id="KW-1185">Reference proteome</keyword>
<feature type="region of interest" description="Disordered" evidence="6">
    <location>
        <begin position="186"/>
        <end position="274"/>
    </location>
</feature>
<evidence type="ECO:0000256" key="2">
    <source>
        <dbReference type="ARBA" id="ARBA00022475"/>
    </source>
</evidence>
<comment type="caution">
    <text evidence="9">The sequence shown here is derived from an EMBL/GenBank/DDBJ whole genome shotgun (WGS) entry which is preliminary data.</text>
</comment>
<proteinExistence type="predicted"/>
<dbReference type="InterPro" id="IPR024449">
    <property type="entry name" value="Anti-sigma_RsgI_N"/>
</dbReference>
<evidence type="ECO:0000259" key="8">
    <source>
        <dbReference type="PROSITE" id="PS51849"/>
    </source>
</evidence>
<comment type="subcellular location">
    <subcellularLocation>
        <location evidence="1">Cell membrane</location>
        <topology evidence="1">Single-pass membrane protein</topology>
    </subcellularLocation>
</comment>
<dbReference type="Proteomes" id="UP001623661">
    <property type="component" value="Unassembled WGS sequence"/>
</dbReference>
<evidence type="ECO:0000256" key="4">
    <source>
        <dbReference type="ARBA" id="ARBA00022989"/>
    </source>
</evidence>
<feature type="compositionally biased region" description="Basic and acidic residues" evidence="6">
    <location>
        <begin position="198"/>
        <end position="208"/>
    </location>
</feature>
<organism evidence="9 10">
    <name type="scientific">Candidatus Clostridium radicumherbarum</name>
    <dbReference type="NCBI Taxonomy" id="3381662"/>
    <lineage>
        <taxon>Bacteria</taxon>
        <taxon>Bacillati</taxon>
        <taxon>Bacillota</taxon>
        <taxon>Clostridia</taxon>
        <taxon>Eubacteriales</taxon>
        <taxon>Clostridiaceae</taxon>
        <taxon>Clostridium</taxon>
    </lineage>
</organism>
<evidence type="ECO:0000256" key="7">
    <source>
        <dbReference type="SAM" id="Phobius"/>
    </source>
</evidence>
<feature type="compositionally biased region" description="Low complexity" evidence="6">
    <location>
        <begin position="224"/>
        <end position="274"/>
    </location>
</feature>
<feature type="domain" description="RsgI N-terminal anti-sigma" evidence="8">
    <location>
        <begin position="4"/>
        <end position="52"/>
    </location>
</feature>
<name>A0ABW8TRP2_9CLOT</name>
<evidence type="ECO:0000313" key="10">
    <source>
        <dbReference type="Proteomes" id="UP001623661"/>
    </source>
</evidence>
<feature type="transmembrane region" description="Helical" evidence="7">
    <location>
        <begin position="54"/>
        <end position="75"/>
    </location>
</feature>
<keyword evidence="5 7" id="KW-0472">Membrane</keyword>
<keyword evidence="3 7" id="KW-0812">Transmembrane</keyword>
<evidence type="ECO:0000256" key="1">
    <source>
        <dbReference type="ARBA" id="ARBA00004162"/>
    </source>
</evidence>
<dbReference type="InterPro" id="IPR055431">
    <property type="entry name" value="RsgI_M"/>
</dbReference>
<dbReference type="Pfam" id="PF23750">
    <property type="entry name" value="RsgI_M"/>
    <property type="match status" value="1"/>
</dbReference>
<evidence type="ECO:0000256" key="3">
    <source>
        <dbReference type="ARBA" id="ARBA00022692"/>
    </source>
</evidence>
<sequence>MSSNTGIVMQLNKNHACVMTSSGEFLKLKISKTPPKVGEVYTGQIVKDIPFYKYAITAATLTFIVLCSSTAYAYYTPVASVVVDINPSIKLDLNRWNRIIKATPLNEDGKKVLSELKVQNKSLNDGLNTLVLQAKKDNFINGDKSNNANTVNIDIDSSRSINDFNISQFEEKAKSDNIKLNITTSSINKTNDKSQNSDQKKPKFKETENNQNGNGNNKDRDTNKQNNNNNNNNNGNSNKNKNKNINSKEVSNSNSSNKNNQNDNKHNGNNNDQN</sequence>
<evidence type="ECO:0000256" key="5">
    <source>
        <dbReference type="ARBA" id="ARBA00023136"/>
    </source>
</evidence>
<gene>
    <name evidence="9" type="ORF">ACJDUH_04255</name>
</gene>
<evidence type="ECO:0000256" key="6">
    <source>
        <dbReference type="SAM" id="MobiDB-lite"/>
    </source>
</evidence>
<protein>
    <submittedName>
        <fullName evidence="9">Anti-sigma factor domain-containing protein</fullName>
    </submittedName>
</protein>
<dbReference type="EMBL" id="JBJHZY010000001">
    <property type="protein sequence ID" value="MFL0267308.1"/>
    <property type="molecule type" value="Genomic_DNA"/>
</dbReference>